<dbReference type="Pfam" id="PF00923">
    <property type="entry name" value="TAL_FSA"/>
    <property type="match status" value="1"/>
</dbReference>
<comment type="catalytic activity">
    <reaction evidence="10 11">
        <text>D-sedoheptulose 7-phosphate + D-glyceraldehyde 3-phosphate = D-erythrose 4-phosphate + beta-D-fructose 6-phosphate</text>
        <dbReference type="Rhea" id="RHEA:17053"/>
        <dbReference type="ChEBI" id="CHEBI:16897"/>
        <dbReference type="ChEBI" id="CHEBI:57483"/>
        <dbReference type="ChEBI" id="CHEBI:57634"/>
        <dbReference type="ChEBI" id="CHEBI:59776"/>
        <dbReference type="EC" id="2.2.1.2"/>
    </reaction>
</comment>
<keyword evidence="9 11" id="KW-0704">Schiff base</keyword>
<gene>
    <name evidence="11" type="primary">tal</name>
    <name evidence="12" type="ORF">A7P90_07625</name>
</gene>
<dbReference type="Gene3D" id="3.20.20.70">
    <property type="entry name" value="Aldolase class I"/>
    <property type="match status" value="1"/>
</dbReference>
<dbReference type="InterPro" id="IPR004732">
    <property type="entry name" value="Transaldolase_2"/>
</dbReference>
<dbReference type="NCBIfam" id="NF002881">
    <property type="entry name" value="PRK03343.1"/>
    <property type="match status" value="1"/>
</dbReference>
<dbReference type="InterPro" id="IPR013785">
    <property type="entry name" value="Aldolase_TIM"/>
</dbReference>
<evidence type="ECO:0000256" key="7">
    <source>
        <dbReference type="ARBA" id="ARBA00022679"/>
    </source>
</evidence>
<evidence type="ECO:0000256" key="2">
    <source>
        <dbReference type="ARBA" id="ARBA00004496"/>
    </source>
</evidence>
<dbReference type="SUPFAM" id="SSF51569">
    <property type="entry name" value="Aldolase"/>
    <property type="match status" value="1"/>
</dbReference>
<evidence type="ECO:0000256" key="10">
    <source>
        <dbReference type="ARBA" id="ARBA00048810"/>
    </source>
</evidence>
<dbReference type="GO" id="GO:0006098">
    <property type="term" value="P:pentose-phosphate shunt"/>
    <property type="evidence" value="ECO:0007669"/>
    <property type="project" value="UniProtKB-UniRule"/>
</dbReference>
<keyword evidence="7 11" id="KW-0808">Transferase</keyword>
<proteinExistence type="inferred from homology"/>
<feature type="active site" description="Schiff-base intermediate with substrate" evidence="11">
    <location>
        <position position="137"/>
    </location>
</feature>
<evidence type="ECO:0000256" key="4">
    <source>
        <dbReference type="ARBA" id="ARBA00008426"/>
    </source>
</evidence>
<evidence type="ECO:0000313" key="13">
    <source>
        <dbReference type="Proteomes" id="UP000077589"/>
    </source>
</evidence>
<comment type="pathway">
    <text evidence="3 11">Carbohydrate degradation; pentose phosphate pathway; D-glyceraldehyde 3-phosphate and beta-D-fructose 6-phosphate from D-ribose 5-phosphate and D-xylulose 5-phosphate (non-oxidative stage): step 2/3.</text>
</comment>
<dbReference type="PROSITE" id="PS01054">
    <property type="entry name" value="TRANSALDOLASE_1"/>
    <property type="match status" value="1"/>
</dbReference>
<dbReference type="GO" id="GO:0005737">
    <property type="term" value="C:cytoplasm"/>
    <property type="evidence" value="ECO:0007669"/>
    <property type="project" value="UniProtKB-SubCell"/>
</dbReference>
<reference evidence="13" key="1">
    <citation type="submission" date="2016-05" db="EMBL/GenBank/DDBJ databases">
        <title>Draft genome of Corynebacterium afermentans subsp. afermentans LCDC 88199T.</title>
        <authorList>
            <person name="Bernier A.-M."/>
            <person name="Bernard K."/>
        </authorList>
    </citation>
    <scope>NUCLEOTIDE SEQUENCE [LARGE SCALE GENOMIC DNA]</scope>
    <source>
        <strain evidence="13">NML04-0072</strain>
    </source>
</reference>
<dbReference type="GO" id="GO:0005975">
    <property type="term" value="P:carbohydrate metabolic process"/>
    <property type="evidence" value="ECO:0007669"/>
    <property type="project" value="InterPro"/>
</dbReference>
<dbReference type="InterPro" id="IPR018225">
    <property type="entry name" value="Transaldolase_AS"/>
</dbReference>
<dbReference type="EMBL" id="LXSG01000035">
    <property type="protein sequence ID" value="OAM17589.1"/>
    <property type="molecule type" value="Genomic_DNA"/>
</dbReference>
<evidence type="ECO:0000256" key="5">
    <source>
        <dbReference type="ARBA" id="ARBA00013151"/>
    </source>
</evidence>
<evidence type="ECO:0000256" key="8">
    <source>
        <dbReference type="ARBA" id="ARBA00023126"/>
    </source>
</evidence>
<dbReference type="CDD" id="cd00955">
    <property type="entry name" value="Transaldolase_like"/>
    <property type="match status" value="1"/>
</dbReference>
<evidence type="ECO:0000256" key="3">
    <source>
        <dbReference type="ARBA" id="ARBA00004857"/>
    </source>
</evidence>
<organism evidence="12 13">
    <name type="scientific">Eikenella corrodens</name>
    <dbReference type="NCBI Taxonomy" id="539"/>
    <lineage>
        <taxon>Bacteria</taxon>
        <taxon>Pseudomonadati</taxon>
        <taxon>Pseudomonadota</taxon>
        <taxon>Betaproteobacteria</taxon>
        <taxon>Neisseriales</taxon>
        <taxon>Neisseriaceae</taxon>
        <taxon>Eikenella</taxon>
    </lineage>
</organism>
<dbReference type="RefSeq" id="WP_064086846.1">
    <property type="nucleotide sequence ID" value="NZ_JBHRNP010000014.1"/>
</dbReference>
<accession>A0A1A9RGZ1</accession>
<protein>
    <recommendedName>
        <fullName evidence="5 11">Transaldolase</fullName>
        <ecNumber evidence="5 11">2.2.1.2</ecNumber>
    </recommendedName>
</protein>
<evidence type="ECO:0000256" key="1">
    <source>
        <dbReference type="ARBA" id="ARBA00003518"/>
    </source>
</evidence>
<comment type="function">
    <text evidence="1 11">Transaldolase is important for the balance of metabolites in the pentose-phosphate pathway.</text>
</comment>
<evidence type="ECO:0000313" key="12">
    <source>
        <dbReference type="EMBL" id="OAM17589.1"/>
    </source>
</evidence>
<dbReference type="NCBIfam" id="TIGR00876">
    <property type="entry name" value="tal_mycobact"/>
    <property type="match status" value="1"/>
</dbReference>
<dbReference type="OrthoDB" id="9809101at2"/>
<keyword evidence="8 11" id="KW-0570">Pentose shunt</keyword>
<comment type="similarity">
    <text evidence="4 11">Belongs to the transaldolase family. Type 2 subfamily.</text>
</comment>
<dbReference type="HAMAP" id="MF_00493">
    <property type="entry name" value="Transaldolase_2"/>
    <property type="match status" value="1"/>
</dbReference>
<evidence type="ECO:0000256" key="11">
    <source>
        <dbReference type="HAMAP-Rule" id="MF_00493"/>
    </source>
</evidence>
<name>A0A1A9RGZ1_EIKCO</name>
<dbReference type="STRING" id="539.A7P85_10180"/>
<evidence type="ECO:0000256" key="6">
    <source>
        <dbReference type="ARBA" id="ARBA00022490"/>
    </source>
</evidence>
<sequence length="341" mass="36295">MAILQEVKQLGQQIWLDNLSRSLVRSGTLAKLQQSGVSGVTSNPAIFRQALAGDALYTAEIAQLKQQPLSAKARYETLAVADVQAACDVFAAQFAAEGNSGLVSLECDPALSHDTEGTIAEARRLWNLIGRPNAMIKIPATDAGLAALPVLVADGININLTLLFSRAQTVRAYQAYQQGLAQRTGQVAPQLVASFFISRIDTALDPQLPPHLQGKTALALAQAAYRDWQQFFGQPSDAVPTARLLWASTGVKNPAYPDTLYVDNLIAPHTVNTLPDAVLQAFTDHGRAADALSRPAAPAQPILDEVAALGIDLDALAAKLQQDGLAQFEQAFAQMLAPLAD</sequence>
<dbReference type="PANTHER" id="PTHR10683">
    <property type="entry name" value="TRANSALDOLASE"/>
    <property type="match status" value="1"/>
</dbReference>
<dbReference type="PANTHER" id="PTHR10683:SF31">
    <property type="entry name" value="TRANSALDOLASE"/>
    <property type="match status" value="1"/>
</dbReference>
<evidence type="ECO:0000256" key="9">
    <source>
        <dbReference type="ARBA" id="ARBA00023270"/>
    </source>
</evidence>
<dbReference type="EC" id="2.2.1.2" evidence="5 11"/>
<dbReference type="AlphaFoldDB" id="A0A1A9RGZ1"/>
<dbReference type="Proteomes" id="UP000077589">
    <property type="component" value="Unassembled WGS sequence"/>
</dbReference>
<dbReference type="GO" id="GO:0004801">
    <property type="term" value="F:transaldolase activity"/>
    <property type="evidence" value="ECO:0007669"/>
    <property type="project" value="UniProtKB-UniRule"/>
</dbReference>
<dbReference type="UniPathway" id="UPA00115">
    <property type="reaction ID" value="UER00414"/>
</dbReference>
<dbReference type="InterPro" id="IPR001585">
    <property type="entry name" value="TAL/FSA"/>
</dbReference>
<comment type="caution">
    <text evidence="12">The sequence shown here is derived from an EMBL/GenBank/DDBJ whole genome shotgun (WGS) entry which is preliminary data.</text>
</comment>
<keyword evidence="6 11" id="KW-0963">Cytoplasm</keyword>
<comment type="subcellular location">
    <subcellularLocation>
        <location evidence="2 11">Cytoplasm</location>
    </subcellularLocation>
</comment>
<dbReference type="PIRSF" id="PIRSF036915">
    <property type="entry name" value="Trnald_Bac_Plnt"/>
    <property type="match status" value="1"/>
</dbReference>